<dbReference type="PANTHER" id="PTHR12281">
    <property type="entry name" value="RP42 RELATED"/>
    <property type="match status" value="1"/>
</dbReference>
<dbReference type="Gene3D" id="1.10.238.200">
    <property type="entry name" value="Cullin, PONY binding domain"/>
    <property type="match status" value="1"/>
</dbReference>
<comment type="function">
    <text evidence="1">Neddylation of cullins play an essential role in the regulation of SCF-type complexes activity.</text>
</comment>
<gene>
    <name evidence="3" type="ORF">FB45DRAFT_947882</name>
</gene>
<proteinExistence type="predicted"/>
<dbReference type="GO" id="GO:0032182">
    <property type="term" value="F:ubiquitin-like protein binding"/>
    <property type="evidence" value="ECO:0007669"/>
    <property type="project" value="TreeGrafter"/>
</dbReference>
<dbReference type="Pfam" id="PF03556">
    <property type="entry name" value="Cullin_binding"/>
    <property type="match status" value="1"/>
</dbReference>
<dbReference type="Gene3D" id="1.10.8.10">
    <property type="entry name" value="DNA helicase RuvA subunit, C-terminal domain"/>
    <property type="match status" value="1"/>
</dbReference>
<protein>
    <recommendedName>
        <fullName evidence="1">Defective in cullin neddylation protein</fullName>
    </recommendedName>
</protein>
<evidence type="ECO:0000259" key="2">
    <source>
        <dbReference type="PROSITE" id="PS51229"/>
    </source>
</evidence>
<dbReference type="GO" id="GO:0045116">
    <property type="term" value="P:protein neddylation"/>
    <property type="evidence" value="ECO:0007669"/>
    <property type="project" value="TreeGrafter"/>
</dbReference>
<dbReference type="AlphaFoldDB" id="A0AAD7B1Y2"/>
<dbReference type="InterPro" id="IPR005176">
    <property type="entry name" value="PONY_dom"/>
</dbReference>
<organism evidence="3 4">
    <name type="scientific">Roridomyces roridus</name>
    <dbReference type="NCBI Taxonomy" id="1738132"/>
    <lineage>
        <taxon>Eukaryota</taxon>
        <taxon>Fungi</taxon>
        <taxon>Dikarya</taxon>
        <taxon>Basidiomycota</taxon>
        <taxon>Agaricomycotina</taxon>
        <taxon>Agaricomycetes</taxon>
        <taxon>Agaricomycetidae</taxon>
        <taxon>Agaricales</taxon>
        <taxon>Marasmiineae</taxon>
        <taxon>Mycenaceae</taxon>
        <taxon>Roridomyces</taxon>
    </lineage>
</organism>
<feature type="domain" description="DCUN1" evidence="2">
    <location>
        <begin position="62"/>
        <end position="276"/>
    </location>
</feature>
<accession>A0AAD7B1Y2</accession>
<dbReference type="InterPro" id="IPR014764">
    <property type="entry name" value="DCN-prot"/>
</dbReference>
<dbReference type="EMBL" id="JARKIF010000049">
    <property type="protein sequence ID" value="KAJ7607551.1"/>
    <property type="molecule type" value="Genomic_DNA"/>
</dbReference>
<dbReference type="GO" id="GO:0097602">
    <property type="term" value="F:cullin family protein binding"/>
    <property type="evidence" value="ECO:0007669"/>
    <property type="project" value="TreeGrafter"/>
</dbReference>
<evidence type="ECO:0000256" key="1">
    <source>
        <dbReference type="RuleBase" id="RU410713"/>
    </source>
</evidence>
<dbReference type="InterPro" id="IPR042460">
    <property type="entry name" value="DCN1-like_PONY"/>
</dbReference>
<reference evidence="3" key="1">
    <citation type="submission" date="2023-03" db="EMBL/GenBank/DDBJ databases">
        <title>Massive genome expansion in bonnet fungi (Mycena s.s.) driven by repeated elements and novel gene families across ecological guilds.</title>
        <authorList>
            <consortium name="Lawrence Berkeley National Laboratory"/>
            <person name="Harder C.B."/>
            <person name="Miyauchi S."/>
            <person name="Viragh M."/>
            <person name="Kuo A."/>
            <person name="Thoen E."/>
            <person name="Andreopoulos B."/>
            <person name="Lu D."/>
            <person name="Skrede I."/>
            <person name="Drula E."/>
            <person name="Henrissat B."/>
            <person name="Morin E."/>
            <person name="Kohler A."/>
            <person name="Barry K."/>
            <person name="LaButti K."/>
            <person name="Morin E."/>
            <person name="Salamov A."/>
            <person name="Lipzen A."/>
            <person name="Mereny Z."/>
            <person name="Hegedus B."/>
            <person name="Baldrian P."/>
            <person name="Stursova M."/>
            <person name="Weitz H."/>
            <person name="Taylor A."/>
            <person name="Grigoriev I.V."/>
            <person name="Nagy L.G."/>
            <person name="Martin F."/>
            <person name="Kauserud H."/>
        </authorList>
    </citation>
    <scope>NUCLEOTIDE SEQUENCE</scope>
    <source>
        <strain evidence="3">9284</strain>
    </source>
</reference>
<evidence type="ECO:0000313" key="3">
    <source>
        <dbReference type="EMBL" id="KAJ7607551.1"/>
    </source>
</evidence>
<dbReference type="PROSITE" id="PS51229">
    <property type="entry name" value="DCUN1"/>
    <property type="match status" value="1"/>
</dbReference>
<comment type="caution">
    <text evidence="3">The sequence shown here is derived from an EMBL/GenBank/DDBJ whole genome shotgun (WGS) entry which is preliminary data.</text>
</comment>
<name>A0AAD7B1Y2_9AGAR</name>
<evidence type="ECO:0000313" key="4">
    <source>
        <dbReference type="Proteomes" id="UP001221142"/>
    </source>
</evidence>
<dbReference type="GO" id="GO:0000151">
    <property type="term" value="C:ubiquitin ligase complex"/>
    <property type="evidence" value="ECO:0007669"/>
    <property type="project" value="TreeGrafter"/>
</dbReference>
<dbReference type="Pfam" id="PF14555">
    <property type="entry name" value="UBA_4"/>
    <property type="match status" value="1"/>
</dbReference>
<dbReference type="Proteomes" id="UP001221142">
    <property type="component" value="Unassembled WGS sequence"/>
</dbReference>
<sequence>MPDRKMEDNIAQFCGVTGASVKEAKKYLEKYKRVDIAVDAYYGDPSAIASATPQRTPAAPAASTSKLNALFDKYKDPDGTEITVDGTIALCADLGVEPEDVVLLAVAYELKSPRVGEWGRTGWVEGWKALGCDSLPAMKTTLGRLRTKLGQDADYFHKVYTRTFDFAKSEGQRSIGIDTATAFWSLLLPHAMTGGALTRIPPGDDNNAMQVDAPPFGQEQVQWWFEFLAEKGGKGVSKDTWNMFYDFIRSIDARFETYDMEAAWPSTIDDFVEYARERVKAS</sequence>
<keyword evidence="4" id="KW-1185">Reference proteome</keyword>
<dbReference type="PANTHER" id="PTHR12281:SF31">
    <property type="entry name" value="DCN1-LIKE PROTEIN 3"/>
    <property type="match status" value="1"/>
</dbReference>
<dbReference type="GO" id="GO:0031624">
    <property type="term" value="F:ubiquitin conjugating enzyme binding"/>
    <property type="evidence" value="ECO:0007669"/>
    <property type="project" value="TreeGrafter"/>
</dbReference>
<dbReference type="Gene3D" id="1.10.238.10">
    <property type="entry name" value="EF-hand"/>
    <property type="match status" value="1"/>
</dbReference>